<accession>A0A0D1KN85</accession>
<dbReference type="InterPro" id="IPR051211">
    <property type="entry name" value="PG_lysyltransferase"/>
</dbReference>
<evidence type="ECO:0000256" key="3">
    <source>
        <dbReference type="ARBA" id="ARBA00012014"/>
    </source>
</evidence>
<evidence type="ECO:0000259" key="15">
    <source>
        <dbReference type="Pfam" id="PF09924"/>
    </source>
</evidence>
<feature type="transmembrane region" description="Helical" evidence="14">
    <location>
        <begin position="201"/>
        <end position="228"/>
    </location>
</feature>
<feature type="transmembrane region" description="Helical" evidence="14">
    <location>
        <begin position="342"/>
        <end position="362"/>
    </location>
</feature>
<feature type="transmembrane region" description="Helical" evidence="14">
    <location>
        <begin position="499"/>
        <end position="521"/>
    </location>
</feature>
<dbReference type="GO" id="GO:0005886">
    <property type="term" value="C:plasma membrane"/>
    <property type="evidence" value="ECO:0007669"/>
    <property type="project" value="UniProtKB-SubCell"/>
</dbReference>
<keyword evidence="6 14" id="KW-0808">Transferase</keyword>
<keyword evidence="10 14" id="KW-0472">Membrane</keyword>
<dbReference type="EC" id="2.3.2.3" evidence="3 14"/>
<comment type="subcellular location">
    <subcellularLocation>
        <location evidence="1 14">Cell membrane</location>
        <topology evidence="1 14">Multi-pass membrane protein</topology>
    </subcellularLocation>
</comment>
<keyword evidence="9 14" id="KW-0443">Lipid metabolism</keyword>
<dbReference type="SUPFAM" id="SSF55729">
    <property type="entry name" value="Acyl-CoA N-acyltransferases (Nat)"/>
    <property type="match status" value="1"/>
</dbReference>
<organism evidence="16 17">
    <name type="scientific">Bacillus subtilis</name>
    <dbReference type="NCBI Taxonomy" id="1423"/>
    <lineage>
        <taxon>Bacteria</taxon>
        <taxon>Bacillati</taxon>
        <taxon>Bacillota</taxon>
        <taxon>Bacilli</taxon>
        <taxon>Bacillales</taxon>
        <taxon>Bacillaceae</taxon>
        <taxon>Bacillus</taxon>
    </lineage>
</organism>
<evidence type="ECO:0000256" key="9">
    <source>
        <dbReference type="ARBA" id="ARBA00023098"/>
    </source>
</evidence>
<evidence type="ECO:0000313" key="17">
    <source>
        <dbReference type="Proteomes" id="UP000032247"/>
    </source>
</evidence>
<dbReference type="PANTHER" id="PTHR34697:SF2">
    <property type="entry name" value="PHOSPHATIDYLGLYCEROL LYSYLTRANSFERASE"/>
    <property type="match status" value="1"/>
</dbReference>
<evidence type="ECO:0000256" key="5">
    <source>
        <dbReference type="ARBA" id="ARBA00022475"/>
    </source>
</evidence>
<dbReference type="NCBIfam" id="NF033480">
    <property type="entry name" value="bifunc_MprF"/>
    <property type="match status" value="1"/>
</dbReference>
<dbReference type="GO" id="GO:0006629">
    <property type="term" value="P:lipid metabolic process"/>
    <property type="evidence" value="ECO:0007669"/>
    <property type="project" value="UniProtKB-KW"/>
</dbReference>
<comment type="caution">
    <text evidence="16">The sequence shown here is derived from an EMBL/GenBank/DDBJ whole genome shotgun (WGS) entry which is preliminary data.</text>
</comment>
<evidence type="ECO:0000256" key="11">
    <source>
        <dbReference type="ARBA" id="ARBA00023251"/>
    </source>
</evidence>
<evidence type="ECO:0000256" key="2">
    <source>
        <dbReference type="ARBA" id="ARBA00008627"/>
    </source>
</evidence>
<evidence type="ECO:0000256" key="8">
    <source>
        <dbReference type="ARBA" id="ARBA00022989"/>
    </source>
</evidence>
<dbReference type="Pfam" id="PF09924">
    <property type="entry name" value="LPG_synthase_C"/>
    <property type="match status" value="1"/>
</dbReference>
<dbReference type="Pfam" id="PF03706">
    <property type="entry name" value="LPG_synthase_TM"/>
    <property type="match status" value="1"/>
</dbReference>
<feature type="domain" description="Phosphatidylglycerol lysyltransferase C-terminal" evidence="15">
    <location>
        <begin position="540"/>
        <end position="831"/>
    </location>
</feature>
<evidence type="ECO:0000256" key="6">
    <source>
        <dbReference type="ARBA" id="ARBA00022679"/>
    </source>
</evidence>
<dbReference type="EMBL" id="JXBC01000004">
    <property type="protein sequence ID" value="KIU10365.1"/>
    <property type="molecule type" value="Genomic_DNA"/>
</dbReference>
<feature type="transmembrane region" description="Helical" evidence="14">
    <location>
        <begin position="162"/>
        <end position="180"/>
    </location>
</feature>
<keyword evidence="7 14" id="KW-0812">Transmembrane</keyword>
<feature type="transmembrane region" description="Helical" evidence="14">
    <location>
        <begin position="427"/>
        <end position="446"/>
    </location>
</feature>
<protein>
    <recommendedName>
        <fullName evidence="4 14">Phosphatidylglycerol lysyltransferase</fullName>
        <ecNumber evidence="3 14">2.3.2.3</ecNumber>
    </recommendedName>
    <alternativeName>
        <fullName evidence="12 14">Lysylphosphatidylglycerol synthase</fullName>
    </alternativeName>
</protein>
<feature type="transmembrane region" description="Helical" evidence="14">
    <location>
        <begin position="46"/>
        <end position="68"/>
    </location>
</feature>
<feature type="transmembrane region" description="Helical" evidence="14">
    <location>
        <begin position="374"/>
        <end position="393"/>
    </location>
</feature>
<evidence type="ECO:0000256" key="12">
    <source>
        <dbReference type="ARBA" id="ARBA00031899"/>
    </source>
</evidence>
<feature type="transmembrane region" description="Helical" evidence="14">
    <location>
        <begin position="458"/>
        <end position="479"/>
    </location>
</feature>
<reference evidence="16 17" key="1">
    <citation type="submission" date="2014-12" db="EMBL/GenBank/DDBJ databases">
        <title>Comparative genome analysis of Bacillus coagulans HM-08, Clostridium butyricum HM-68, Bacillus subtilis HM-66 and Bacillus licheniformis BL-09.</title>
        <authorList>
            <person name="Zhang H."/>
        </authorList>
    </citation>
    <scope>NUCLEOTIDE SEQUENCE [LARGE SCALE GENOMIC DNA]</scope>
    <source>
        <strain evidence="16 17">HM-66</strain>
    </source>
</reference>
<dbReference type="InterPro" id="IPR024320">
    <property type="entry name" value="LPG_synthase_C"/>
</dbReference>
<name>A0A0D1KN85_BACIU</name>
<feature type="transmembrane region" description="Helical" evidence="14">
    <location>
        <begin position="88"/>
        <end position="107"/>
    </location>
</feature>
<evidence type="ECO:0000256" key="1">
    <source>
        <dbReference type="ARBA" id="ARBA00004651"/>
    </source>
</evidence>
<dbReference type="Proteomes" id="UP000032247">
    <property type="component" value="Unassembled WGS sequence"/>
</dbReference>
<dbReference type="PANTHER" id="PTHR34697">
    <property type="entry name" value="PHOSPHATIDYLGLYCEROL LYSYLTRANSFERASE"/>
    <property type="match status" value="1"/>
</dbReference>
<dbReference type="STRING" id="483913.AN935_04380"/>
<proteinExistence type="inferred from homology"/>
<dbReference type="GO" id="GO:0050071">
    <property type="term" value="F:phosphatidylglycerol lysyltransferase activity"/>
    <property type="evidence" value="ECO:0007669"/>
    <property type="project" value="UniProtKB-EC"/>
</dbReference>
<dbReference type="InterPro" id="IPR016181">
    <property type="entry name" value="Acyl_CoA_acyltransferase"/>
</dbReference>
<evidence type="ECO:0000256" key="7">
    <source>
        <dbReference type="ARBA" id="ARBA00022692"/>
    </source>
</evidence>
<dbReference type="PATRIC" id="fig|1423.173.peg.2472"/>
<feature type="transmembrane region" description="Helical" evidence="14">
    <location>
        <begin position="234"/>
        <end position="264"/>
    </location>
</feature>
<comment type="similarity">
    <text evidence="2 14">Belongs to the LPG synthase family.</text>
</comment>
<evidence type="ECO:0000256" key="13">
    <source>
        <dbReference type="ARBA" id="ARBA00047540"/>
    </source>
</evidence>
<evidence type="ECO:0000256" key="14">
    <source>
        <dbReference type="RuleBase" id="RU363042"/>
    </source>
</evidence>
<feature type="transmembrane region" description="Helical" evidence="14">
    <location>
        <begin position="6"/>
        <end position="25"/>
    </location>
</feature>
<dbReference type="GO" id="GO:0046677">
    <property type="term" value="P:response to antibiotic"/>
    <property type="evidence" value="ECO:0007669"/>
    <property type="project" value="UniProtKB-KW"/>
</dbReference>
<dbReference type="GO" id="GO:0055091">
    <property type="term" value="P:phospholipid homeostasis"/>
    <property type="evidence" value="ECO:0007669"/>
    <property type="project" value="TreeGrafter"/>
</dbReference>
<keyword evidence="5" id="KW-1003">Cell membrane</keyword>
<evidence type="ECO:0000256" key="10">
    <source>
        <dbReference type="ARBA" id="ARBA00023136"/>
    </source>
</evidence>
<evidence type="ECO:0000313" key="16">
    <source>
        <dbReference type="EMBL" id="KIU10365.1"/>
    </source>
</evidence>
<comment type="function">
    <text evidence="14">Catalyzes the transfer of a lysyl group from L-lysyl-tRNA(Lys) to membrane-bound phosphatidylglycerol (PG), which produces lysylphosphatidylglycerol (LPG), a major component of the bacterial membrane with a positive net charge. LPG synthesis contributes to bacterial virulence as it is involved in the resistance mechanism against cationic antimicrobial peptides (CAMP) produces by the host's immune system (defensins, cathelicidins) and by the competing microorganisms.</text>
</comment>
<comment type="catalytic activity">
    <reaction evidence="13 14">
        <text>L-lysyl-tRNA(Lys) + a 1,2-diacyl-sn-glycero-3-phospho-(1'-sn-glycerol) = a 1,2-diacyl-sn-glycero-3-phospho-1'-(3'-O-L-lysyl)-sn-glycerol + tRNA(Lys)</text>
        <dbReference type="Rhea" id="RHEA:10668"/>
        <dbReference type="Rhea" id="RHEA-COMP:9696"/>
        <dbReference type="Rhea" id="RHEA-COMP:9697"/>
        <dbReference type="ChEBI" id="CHEBI:64716"/>
        <dbReference type="ChEBI" id="CHEBI:75792"/>
        <dbReference type="ChEBI" id="CHEBI:78442"/>
        <dbReference type="ChEBI" id="CHEBI:78529"/>
        <dbReference type="EC" id="2.3.2.3"/>
    </reaction>
</comment>
<evidence type="ECO:0000256" key="4">
    <source>
        <dbReference type="ARBA" id="ARBA00021546"/>
    </source>
</evidence>
<sequence>MLIKKNALSILKIVFPIAVLLFVIYQSKKELTNLSFKRTLMVINGLERTDLFMLVLIGLLAVAAMSLYDYVLKYSLRLSITNGKVFRVSWIANSFNNVLGFGGLAGVGLRMMFYKEHTKDHKALVKGIAWLTSSMLLGLSVFSIFVAARVLPVDEVIHEKPWLWAVVIGFALILPLSLAVSKIKDRKAGDEENADKVKNPIFAYIGASVVEWLMAGIVIYFALFAMGIHADIRYVFGVFVIAAIGGMISLVPGGFGSFDLLFLLGMEQLGYHQEAIVTSIVLYRLAYSFIPFILGLFFAAGDLTENTMKRLETNPRIAPAIETTNVLLVVQRAVLVRILQGSLSLIVFVAGLIVLASVSLPIDRLTVIPHIPRPALLLFNGLSLSSALILLILPIELYKRTKRSYTMAITALVGGFVFSFLKGLNISAIFVLPMIIVLLVLLKKQFVREQASYTLGQLIFAVALFTVALFNYNLIAGFIWDRMKKVLRHEYFVHSTSHITHATIMAIIIVPLFFLIFTVVYHKRTKPIGEKADPERLAAFLNEKGGNALSHLGFLGDKRFYFSSDGNALLLFGKIARRLVVLGDPSGQRESFPLVLEEFLNEAHQNGFSVLFYQIEREDMALYHDFGYNFFKLGEEAYVDLNTFTLTGKKKAGLRAINNRFEREEYTFHVDHPPFSDAFLEELKQISDEWLGSKKEKGFSLGFFDPSYLQKAPIAYMKNAEGEIVAFANVMPMYQEGEISVDLMRYRGDAPNGIMDALFIRMFLWAKEEGCTSFNMGMAPLANVGTAFTSFWSERFAAVIFNNVRYMYSFSGLRAFKEKYKPEWRGKYLAYRKNRSLSVTMFLVTRLIGKSKKDSV</sequence>
<dbReference type="AlphaFoldDB" id="A0A0D1KN85"/>
<keyword evidence="8 14" id="KW-1133">Transmembrane helix</keyword>
<feature type="transmembrane region" description="Helical" evidence="14">
    <location>
        <begin position="276"/>
        <end position="297"/>
    </location>
</feature>
<dbReference type="InterPro" id="IPR022791">
    <property type="entry name" value="L-PG_synthase/AglD"/>
</dbReference>
<feature type="transmembrane region" description="Helical" evidence="14">
    <location>
        <begin position="128"/>
        <end position="150"/>
    </location>
</feature>
<keyword evidence="11 14" id="KW-0046">Antibiotic resistance</keyword>
<gene>
    <name evidence="14" type="primary">mprF</name>
    <name evidence="16" type="ORF">SC09_Contig25orf00058</name>
</gene>